<evidence type="ECO:0000313" key="1">
    <source>
        <dbReference type="EMBL" id="KIM62195.1"/>
    </source>
</evidence>
<dbReference type="Proteomes" id="UP000053989">
    <property type="component" value="Unassembled WGS sequence"/>
</dbReference>
<organism evidence="1 2">
    <name type="scientific">Scleroderma citrinum Foug A</name>
    <dbReference type="NCBI Taxonomy" id="1036808"/>
    <lineage>
        <taxon>Eukaryota</taxon>
        <taxon>Fungi</taxon>
        <taxon>Dikarya</taxon>
        <taxon>Basidiomycota</taxon>
        <taxon>Agaricomycotina</taxon>
        <taxon>Agaricomycetes</taxon>
        <taxon>Agaricomycetidae</taxon>
        <taxon>Boletales</taxon>
        <taxon>Sclerodermatineae</taxon>
        <taxon>Sclerodermataceae</taxon>
        <taxon>Scleroderma</taxon>
    </lineage>
</organism>
<reference evidence="2" key="2">
    <citation type="submission" date="2015-01" db="EMBL/GenBank/DDBJ databases">
        <title>Evolutionary Origins and Diversification of the Mycorrhizal Mutualists.</title>
        <authorList>
            <consortium name="DOE Joint Genome Institute"/>
            <consortium name="Mycorrhizal Genomics Consortium"/>
            <person name="Kohler A."/>
            <person name="Kuo A."/>
            <person name="Nagy L.G."/>
            <person name="Floudas D."/>
            <person name="Copeland A."/>
            <person name="Barry K.W."/>
            <person name="Cichocki N."/>
            <person name="Veneault-Fourrey C."/>
            <person name="LaButti K."/>
            <person name="Lindquist E.A."/>
            <person name="Lipzen A."/>
            <person name="Lundell T."/>
            <person name="Morin E."/>
            <person name="Murat C."/>
            <person name="Riley R."/>
            <person name="Ohm R."/>
            <person name="Sun H."/>
            <person name="Tunlid A."/>
            <person name="Henrissat B."/>
            <person name="Grigoriev I.V."/>
            <person name="Hibbett D.S."/>
            <person name="Martin F."/>
        </authorList>
    </citation>
    <scope>NUCLEOTIDE SEQUENCE [LARGE SCALE GENOMIC DNA]</scope>
    <source>
        <strain evidence="2">Foug A</strain>
    </source>
</reference>
<dbReference type="AlphaFoldDB" id="A0A0C3DNG5"/>
<dbReference type="HOGENOM" id="CLU_2997797_0_0_1"/>
<keyword evidence="2" id="KW-1185">Reference proteome</keyword>
<gene>
    <name evidence="1" type="ORF">SCLCIDRAFT_1215257</name>
</gene>
<dbReference type="InParanoid" id="A0A0C3DNG5"/>
<accession>A0A0C3DNG5</accession>
<dbReference type="EMBL" id="KN822044">
    <property type="protein sequence ID" value="KIM62195.1"/>
    <property type="molecule type" value="Genomic_DNA"/>
</dbReference>
<sequence length="57" mass="6717">MAGAIEECTSRSKLMTAVTNHTEERQRRPYGCWCLKPWDKMRKPRERLLLVKGPWGN</sequence>
<reference evidence="1 2" key="1">
    <citation type="submission" date="2014-04" db="EMBL/GenBank/DDBJ databases">
        <authorList>
            <consortium name="DOE Joint Genome Institute"/>
            <person name="Kuo A."/>
            <person name="Kohler A."/>
            <person name="Nagy L.G."/>
            <person name="Floudas D."/>
            <person name="Copeland A."/>
            <person name="Barry K.W."/>
            <person name="Cichocki N."/>
            <person name="Veneault-Fourrey C."/>
            <person name="LaButti K."/>
            <person name="Lindquist E.A."/>
            <person name="Lipzen A."/>
            <person name="Lundell T."/>
            <person name="Morin E."/>
            <person name="Murat C."/>
            <person name="Sun H."/>
            <person name="Tunlid A."/>
            <person name="Henrissat B."/>
            <person name="Grigoriev I.V."/>
            <person name="Hibbett D.S."/>
            <person name="Martin F."/>
            <person name="Nordberg H.P."/>
            <person name="Cantor M.N."/>
            <person name="Hua S.X."/>
        </authorList>
    </citation>
    <scope>NUCLEOTIDE SEQUENCE [LARGE SCALE GENOMIC DNA]</scope>
    <source>
        <strain evidence="1 2">Foug A</strain>
    </source>
</reference>
<name>A0A0C3DNG5_9AGAM</name>
<proteinExistence type="predicted"/>
<protein>
    <submittedName>
        <fullName evidence="1">Uncharacterized protein</fullName>
    </submittedName>
</protein>
<evidence type="ECO:0000313" key="2">
    <source>
        <dbReference type="Proteomes" id="UP000053989"/>
    </source>
</evidence>